<name>A0A949TMA3_9CLOT</name>
<reference evidence="2" key="1">
    <citation type="submission" date="2020-12" db="EMBL/GenBank/DDBJ databases">
        <title>Clostridium thailandense sp. nov., a novel acetogenic bacterium isolated from peat land soil in Thailand.</title>
        <authorList>
            <person name="Chaikitkaew S."/>
            <person name="Birkeland N.K."/>
        </authorList>
    </citation>
    <scope>NUCLEOTIDE SEQUENCE</scope>
    <source>
        <strain evidence="2">PL3</strain>
    </source>
</reference>
<comment type="caution">
    <text evidence="2">The sequence shown here is derived from an EMBL/GenBank/DDBJ whole genome shotgun (WGS) entry which is preliminary data.</text>
</comment>
<sequence>MKHETNNLKFRKIKVISSIPGRIRINISGLLRNEKIAFSIGYELAKHTNIVSFHVSKNSGNVLIYYKDISLSKGNILILVEKALKSSNEMIIPENIDRRHLIKILIDAMNPLSLFRKKHSKKIYEKEYSISNNILKNSIGSSSIIFLFTSSIGSVISALILGYPGILFAISAASYYYASTKLKMANIYLKSNSSLTFLNNIDTLLVENDVFQDRFHNISGLQLSKYDIHKLTILNKIDNPVNCDFESLINNIRILGVNNIFIIGNSQSGIIQYISYLLGVEILDINNLEKKQNYLMVNKLNNTVSLTTDRILESQLTYFHSDLIICLYRNKSPNILNADINLEYSNMNKLPFLMELSYFCREINTQTQNIATTLNILGILLVTLEYLTPLSSIFFYILNTFVMTLTLKLRFKRFFSKSSNKQ</sequence>
<proteinExistence type="predicted"/>
<keyword evidence="1" id="KW-0812">Transmembrane</keyword>
<dbReference type="EMBL" id="JAEEGC010000125">
    <property type="protein sequence ID" value="MBV7275499.1"/>
    <property type="molecule type" value="Genomic_DNA"/>
</dbReference>
<dbReference type="AlphaFoldDB" id="A0A949TMA3"/>
<feature type="transmembrane region" description="Helical" evidence="1">
    <location>
        <begin position="370"/>
        <end position="387"/>
    </location>
</feature>
<accession>A0A949TMA3</accession>
<protein>
    <submittedName>
        <fullName evidence="2">Uncharacterized protein</fullName>
    </submittedName>
</protein>
<keyword evidence="3" id="KW-1185">Reference proteome</keyword>
<evidence type="ECO:0000313" key="3">
    <source>
        <dbReference type="Proteomes" id="UP000694308"/>
    </source>
</evidence>
<keyword evidence="1" id="KW-1133">Transmembrane helix</keyword>
<gene>
    <name evidence="2" type="ORF">I6U48_21585</name>
</gene>
<evidence type="ECO:0000256" key="1">
    <source>
        <dbReference type="SAM" id="Phobius"/>
    </source>
</evidence>
<evidence type="ECO:0000313" key="2">
    <source>
        <dbReference type="EMBL" id="MBV7275499.1"/>
    </source>
</evidence>
<organism evidence="2 3">
    <name type="scientific">Clostridium thailandense</name>
    <dbReference type="NCBI Taxonomy" id="2794346"/>
    <lineage>
        <taxon>Bacteria</taxon>
        <taxon>Bacillati</taxon>
        <taxon>Bacillota</taxon>
        <taxon>Clostridia</taxon>
        <taxon>Eubacteriales</taxon>
        <taxon>Clostridiaceae</taxon>
        <taxon>Clostridium</taxon>
    </lineage>
</organism>
<dbReference type="RefSeq" id="WP_218322550.1">
    <property type="nucleotide sequence ID" value="NZ_JAEEGC010000125.1"/>
</dbReference>
<dbReference type="Proteomes" id="UP000694308">
    <property type="component" value="Unassembled WGS sequence"/>
</dbReference>
<keyword evidence="1" id="KW-0472">Membrane</keyword>
<feature type="transmembrane region" description="Helical" evidence="1">
    <location>
        <begin position="144"/>
        <end position="177"/>
    </location>
</feature>